<reference evidence="13 14" key="1">
    <citation type="submission" date="2019-05" db="EMBL/GenBank/DDBJ databases">
        <title>Draft Genome Sequences of Six Type Strains of the Genus Massilia.</title>
        <authorList>
            <person name="Miess H."/>
            <person name="Frediansyhah A."/>
            <person name="Gross H."/>
        </authorList>
    </citation>
    <scope>NUCLEOTIDE SEQUENCE [LARGE SCALE GENOMIC DNA]</scope>
    <source>
        <strain evidence="13 14">DSMZ 26121</strain>
    </source>
</reference>
<dbReference type="SMART" id="SM00382">
    <property type="entry name" value="AAA"/>
    <property type="match status" value="1"/>
</dbReference>
<dbReference type="CDD" id="cd18544">
    <property type="entry name" value="ABC_6TM_TmrA_like"/>
    <property type="match status" value="1"/>
</dbReference>
<gene>
    <name evidence="13" type="ORF">FCL38_15025</name>
    <name evidence="12" type="ORF">FHS02_001769</name>
</gene>
<feature type="region of interest" description="Disordered" evidence="8">
    <location>
        <begin position="1"/>
        <end position="36"/>
    </location>
</feature>
<dbReference type="PANTHER" id="PTHR24221:SF654">
    <property type="entry name" value="ATP-BINDING CASSETTE SUB-FAMILY B MEMBER 6"/>
    <property type="match status" value="1"/>
</dbReference>
<evidence type="ECO:0000256" key="5">
    <source>
        <dbReference type="ARBA" id="ARBA00022840"/>
    </source>
</evidence>
<comment type="subcellular location">
    <subcellularLocation>
        <location evidence="1">Cell membrane</location>
        <topology evidence="1">Multi-pass membrane protein</topology>
    </subcellularLocation>
</comment>
<evidence type="ECO:0000256" key="4">
    <source>
        <dbReference type="ARBA" id="ARBA00022741"/>
    </source>
</evidence>
<dbReference type="InterPro" id="IPR011527">
    <property type="entry name" value="ABC1_TM_dom"/>
</dbReference>
<dbReference type="SUPFAM" id="SSF90123">
    <property type="entry name" value="ABC transporter transmembrane region"/>
    <property type="match status" value="1"/>
</dbReference>
<keyword evidence="3 9" id="KW-0812">Transmembrane</keyword>
<dbReference type="InterPro" id="IPR036640">
    <property type="entry name" value="ABC1_TM_sf"/>
</dbReference>
<dbReference type="InterPro" id="IPR003439">
    <property type="entry name" value="ABC_transporter-like_ATP-bd"/>
</dbReference>
<proteinExistence type="predicted"/>
<evidence type="ECO:0000259" key="10">
    <source>
        <dbReference type="PROSITE" id="PS50893"/>
    </source>
</evidence>
<dbReference type="Pfam" id="PF00664">
    <property type="entry name" value="ABC_membrane"/>
    <property type="match status" value="1"/>
</dbReference>
<dbReference type="Proteomes" id="UP000298763">
    <property type="component" value="Chromosome"/>
</dbReference>
<dbReference type="PROSITE" id="PS50893">
    <property type="entry name" value="ABC_TRANSPORTER_2"/>
    <property type="match status" value="1"/>
</dbReference>
<dbReference type="AlphaFoldDB" id="A0A4P8HT83"/>
<dbReference type="InterPro" id="IPR017871">
    <property type="entry name" value="ABC_transporter-like_CS"/>
</dbReference>
<keyword evidence="7 9" id="KW-0472">Membrane</keyword>
<evidence type="ECO:0000313" key="15">
    <source>
        <dbReference type="Proteomes" id="UP000584325"/>
    </source>
</evidence>
<organism evidence="12 15">
    <name type="scientific">Pseudoduganella umbonata</name>
    <dbReference type="NCBI Taxonomy" id="864828"/>
    <lineage>
        <taxon>Bacteria</taxon>
        <taxon>Pseudomonadati</taxon>
        <taxon>Pseudomonadota</taxon>
        <taxon>Betaproteobacteria</taxon>
        <taxon>Burkholderiales</taxon>
        <taxon>Oxalobacteraceae</taxon>
        <taxon>Telluria group</taxon>
        <taxon>Pseudoduganella</taxon>
    </lineage>
</organism>
<evidence type="ECO:0000256" key="8">
    <source>
        <dbReference type="SAM" id="MobiDB-lite"/>
    </source>
</evidence>
<evidence type="ECO:0000256" key="9">
    <source>
        <dbReference type="SAM" id="Phobius"/>
    </source>
</evidence>
<evidence type="ECO:0000256" key="1">
    <source>
        <dbReference type="ARBA" id="ARBA00004651"/>
    </source>
</evidence>
<keyword evidence="4" id="KW-0547">Nucleotide-binding</keyword>
<feature type="transmembrane region" description="Helical" evidence="9">
    <location>
        <begin position="285"/>
        <end position="307"/>
    </location>
</feature>
<feature type="transmembrane region" description="Helical" evidence="9">
    <location>
        <begin position="100"/>
        <end position="119"/>
    </location>
</feature>
<dbReference type="Pfam" id="PF00005">
    <property type="entry name" value="ABC_tran"/>
    <property type="match status" value="1"/>
</dbReference>
<dbReference type="EMBL" id="CP040017">
    <property type="protein sequence ID" value="QCP11585.1"/>
    <property type="molecule type" value="Genomic_DNA"/>
</dbReference>
<reference evidence="12 15" key="2">
    <citation type="submission" date="2020-08" db="EMBL/GenBank/DDBJ databases">
        <title>Genomic Encyclopedia of Type Strains, Phase III (KMG-III): the genomes of soil and plant-associated and newly described type strains.</title>
        <authorList>
            <person name="Whitman W."/>
        </authorList>
    </citation>
    <scope>NUCLEOTIDE SEQUENCE [LARGE SCALE GENOMIC DNA]</scope>
    <source>
        <strain evidence="12 15">CECT 7753</strain>
    </source>
</reference>
<evidence type="ECO:0000259" key="11">
    <source>
        <dbReference type="PROSITE" id="PS50929"/>
    </source>
</evidence>
<dbReference type="GO" id="GO:0034040">
    <property type="term" value="F:ATPase-coupled lipid transmembrane transporter activity"/>
    <property type="evidence" value="ECO:0007669"/>
    <property type="project" value="TreeGrafter"/>
</dbReference>
<dbReference type="Proteomes" id="UP000584325">
    <property type="component" value="Unassembled WGS sequence"/>
</dbReference>
<dbReference type="OrthoDB" id="8554730at2"/>
<dbReference type="SUPFAM" id="SSF52540">
    <property type="entry name" value="P-loop containing nucleoside triphosphate hydrolases"/>
    <property type="match status" value="1"/>
</dbReference>
<feature type="transmembrane region" description="Helical" evidence="9">
    <location>
        <begin position="202"/>
        <end position="220"/>
    </location>
</feature>
<protein>
    <submittedName>
        <fullName evidence="13">ATP-binding cassette domain-containing protein</fullName>
    </submittedName>
    <submittedName>
        <fullName evidence="12">ATP-binding cassette subfamily B protein/ATP-binding cassette subfamily C protein/ATP-binding cassette subfamily B multidrug efflux pump</fullName>
    </submittedName>
</protein>
<feature type="domain" description="ABC transporter" evidence="10">
    <location>
        <begin position="388"/>
        <end position="621"/>
    </location>
</feature>
<evidence type="ECO:0000256" key="6">
    <source>
        <dbReference type="ARBA" id="ARBA00022989"/>
    </source>
</evidence>
<dbReference type="InterPro" id="IPR003593">
    <property type="entry name" value="AAA+_ATPase"/>
</dbReference>
<keyword evidence="14" id="KW-1185">Reference proteome</keyword>
<dbReference type="Gene3D" id="3.40.50.300">
    <property type="entry name" value="P-loop containing nucleotide triphosphate hydrolases"/>
    <property type="match status" value="1"/>
</dbReference>
<feature type="transmembrane region" description="Helical" evidence="9">
    <location>
        <begin position="60"/>
        <end position="80"/>
    </location>
</feature>
<evidence type="ECO:0000313" key="13">
    <source>
        <dbReference type="EMBL" id="QCP11585.1"/>
    </source>
</evidence>
<evidence type="ECO:0000313" key="14">
    <source>
        <dbReference type="Proteomes" id="UP000298763"/>
    </source>
</evidence>
<dbReference type="InterPro" id="IPR027417">
    <property type="entry name" value="P-loop_NTPase"/>
</dbReference>
<evidence type="ECO:0000256" key="2">
    <source>
        <dbReference type="ARBA" id="ARBA00022475"/>
    </source>
</evidence>
<keyword evidence="2" id="KW-1003">Cell membrane</keyword>
<dbReference type="GO" id="GO:0140359">
    <property type="term" value="F:ABC-type transporter activity"/>
    <property type="evidence" value="ECO:0007669"/>
    <property type="project" value="InterPro"/>
</dbReference>
<feature type="domain" description="ABC transmembrane type-1" evidence="11">
    <location>
        <begin position="61"/>
        <end position="349"/>
    </location>
</feature>
<feature type="transmembrane region" description="Helical" evidence="9">
    <location>
        <begin position="313"/>
        <end position="334"/>
    </location>
</feature>
<dbReference type="EMBL" id="JACHXS010000002">
    <property type="protein sequence ID" value="MBB3220970.1"/>
    <property type="molecule type" value="Genomic_DNA"/>
</dbReference>
<dbReference type="PROSITE" id="PS50929">
    <property type="entry name" value="ABC_TM1F"/>
    <property type="match status" value="1"/>
</dbReference>
<dbReference type="RefSeq" id="WP_137314432.1">
    <property type="nucleotide sequence ID" value="NZ_CP040017.1"/>
</dbReference>
<dbReference type="GO" id="GO:0016887">
    <property type="term" value="F:ATP hydrolysis activity"/>
    <property type="evidence" value="ECO:0007669"/>
    <property type="project" value="InterPro"/>
</dbReference>
<feature type="transmembrane region" description="Helical" evidence="9">
    <location>
        <begin position="172"/>
        <end position="196"/>
    </location>
</feature>
<dbReference type="GO" id="GO:0005886">
    <property type="term" value="C:plasma membrane"/>
    <property type="evidence" value="ECO:0007669"/>
    <property type="project" value="UniProtKB-SubCell"/>
</dbReference>
<keyword evidence="5 12" id="KW-0067">ATP-binding</keyword>
<evidence type="ECO:0000256" key="3">
    <source>
        <dbReference type="ARBA" id="ARBA00022692"/>
    </source>
</evidence>
<dbReference type="PROSITE" id="PS00211">
    <property type="entry name" value="ABC_TRANSPORTER_1"/>
    <property type="match status" value="1"/>
</dbReference>
<dbReference type="Gene3D" id="1.20.1560.10">
    <property type="entry name" value="ABC transporter type 1, transmembrane domain"/>
    <property type="match status" value="1"/>
</dbReference>
<keyword evidence="6 9" id="KW-1133">Transmembrane helix</keyword>
<dbReference type="PANTHER" id="PTHR24221">
    <property type="entry name" value="ATP-BINDING CASSETTE SUB-FAMILY B"/>
    <property type="match status" value="1"/>
</dbReference>
<sequence length="627" mass="68605">MQAEDTENRARTRAEKGAEKGVEKVEGKNVEKGAESSHAESARRAYGLLKEAAAPDRHHLWWAVLWLAIAAGLEVVGPLLGKRLIDEHLLPRVLDWPAMALLLGAVVATGCASTWLRYLQLVRLSGLAMRSVQRLRERVYGHVLRLPMAFFDRAITGQLVSRVTNDTEAVKGLYIQVLFVILDSTIVLAGTILAMAWLDWRLMSLVVALMPCVLLIVWLYQRLSAPAVAKARQLRSDINAQVAESIGGMSVLQANNAQARFAERFSRTNEDQYTQRVAEIRANAWLLRPALDMLNVVLLASVIWLFGQRADGTVLGVAEVGVLYAFISYIARVIEPLIQITMQFSQLQQSVVATARVATLLDEAGAPEHGKGAPDAANETAAPGTPAIDIRHLDFAYVDNQKVLHDLSLQIPQGAFYGIVGHTGSGKSTLLSLLLRYYPAPRGSILMNGVPLDDIGHDAFRASMGLVPQDPFLLAASARDNIDMGRNLPVERIERAARAAHAHDFIMALEDGYDTLLGEGGSRLSSGQKQLIAIARALAGEPRVLMLDEATSRIDSATEQVVQQALDELRGQVTIIAIAHRLSTIRDADRIVVLNHGRIEESGSHDALMRIEGGLYQRLYLLQQLAA</sequence>
<evidence type="ECO:0000256" key="7">
    <source>
        <dbReference type="ARBA" id="ARBA00023136"/>
    </source>
</evidence>
<dbReference type="InterPro" id="IPR039421">
    <property type="entry name" value="Type_1_exporter"/>
</dbReference>
<dbReference type="GO" id="GO:0005524">
    <property type="term" value="F:ATP binding"/>
    <property type="evidence" value="ECO:0007669"/>
    <property type="project" value="UniProtKB-KW"/>
</dbReference>
<accession>A0A4P8HT83</accession>
<dbReference type="FunFam" id="3.40.50.300:FF:000218">
    <property type="entry name" value="Multidrug ABC transporter ATP-binding protein"/>
    <property type="match status" value="1"/>
</dbReference>
<name>A0A4P8HT83_9BURK</name>
<evidence type="ECO:0000313" key="12">
    <source>
        <dbReference type="EMBL" id="MBB3220970.1"/>
    </source>
</evidence>